<sequence length="78" mass="8978">MATYQVSFIALAESIIEVEADSPEEALDRANEEFDYPDVNIGNNFELHDWEARADVDWLDTHSTAQQRLKEHVVKVED</sequence>
<dbReference type="KEGG" id="csur:N24_1933"/>
<protein>
    <submittedName>
        <fullName evidence="1">Uncharacterized protein</fullName>
    </submittedName>
</protein>
<evidence type="ECO:0000313" key="2">
    <source>
        <dbReference type="Proteomes" id="UP000218244"/>
    </source>
</evidence>
<keyword evidence="2" id="KW-1185">Reference proteome</keyword>
<gene>
    <name evidence="1" type="ORF">N24_1933</name>
</gene>
<proteinExistence type="predicted"/>
<dbReference type="Proteomes" id="UP000218244">
    <property type="component" value="Chromosome"/>
</dbReference>
<dbReference type="AlphaFoldDB" id="A0A160PRK6"/>
<name>A0A160PRK6_9CORY</name>
<dbReference type="EMBL" id="AP017369">
    <property type="protein sequence ID" value="BAU96195.1"/>
    <property type="molecule type" value="Genomic_DNA"/>
</dbReference>
<accession>A0A160PRK6</accession>
<organism evidence="1 2">
    <name type="scientific">Corynebacterium suranareeae</name>
    <dbReference type="NCBI Taxonomy" id="2506452"/>
    <lineage>
        <taxon>Bacteria</taxon>
        <taxon>Bacillati</taxon>
        <taxon>Actinomycetota</taxon>
        <taxon>Actinomycetes</taxon>
        <taxon>Mycobacteriales</taxon>
        <taxon>Corynebacteriaceae</taxon>
        <taxon>Corynebacterium</taxon>
    </lineage>
</organism>
<reference evidence="1 2" key="1">
    <citation type="submission" date="2016-02" db="EMBL/GenBank/DDBJ databases">
        <title>Corynebacterium glutamicum N24 whole genome sequencing project.</title>
        <authorList>
            <person name="Matsutani M."/>
            <person name="Nangtapong N."/>
            <person name="Yakushi T."/>
            <person name="Matsushita K."/>
        </authorList>
    </citation>
    <scope>NUCLEOTIDE SEQUENCE [LARGE SCALE GENOMIC DNA]</scope>
    <source>
        <strain evidence="1 2">N24</strain>
    </source>
</reference>
<evidence type="ECO:0000313" key="1">
    <source>
        <dbReference type="EMBL" id="BAU96195.1"/>
    </source>
</evidence>
<dbReference type="RefSeq" id="WP_096456512.1">
    <property type="nucleotide sequence ID" value="NZ_AP017369.1"/>
</dbReference>